<organism evidence="6 7">
    <name type="scientific">Talaromyces atroroseus</name>
    <dbReference type="NCBI Taxonomy" id="1441469"/>
    <lineage>
        <taxon>Eukaryota</taxon>
        <taxon>Fungi</taxon>
        <taxon>Dikarya</taxon>
        <taxon>Ascomycota</taxon>
        <taxon>Pezizomycotina</taxon>
        <taxon>Eurotiomycetes</taxon>
        <taxon>Eurotiomycetidae</taxon>
        <taxon>Eurotiales</taxon>
        <taxon>Trichocomaceae</taxon>
        <taxon>Talaromyces</taxon>
        <taxon>Talaromyces sect. Trachyspermi</taxon>
    </lineage>
</organism>
<evidence type="ECO:0000256" key="3">
    <source>
        <dbReference type="ARBA" id="ARBA00022989"/>
    </source>
</evidence>
<keyword evidence="3 5" id="KW-1133">Transmembrane helix</keyword>
<proteinExistence type="predicted"/>
<reference evidence="6 7" key="1">
    <citation type="submission" date="2015-06" db="EMBL/GenBank/DDBJ databases">
        <title>Talaromyces atroroseus IBT 11181 draft genome.</title>
        <authorList>
            <person name="Rasmussen K.B."/>
            <person name="Rasmussen S."/>
            <person name="Petersen B."/>
            <person name="Sicheritz-Ponten T."/>
            <person name="Mortensen U.H."/>
            <person name="Thrane U."/>
        </authorList>
    </citation>
    <scope>NUCLEOTIDE SEQUENCE [LARGE SCALE GENOMIC DNA]</scope>
    <source>
        <strain evidence="6 7">IBT 11181</strain>
    </source>
</reference>
<name>A0A225AQ69_TALAT</name>
<evidence type="ECO:0008006" key="8">
    <source>
        <dbReference type="Google" id="ProtNLM"/>
    </source>
</evidence>
<feature type="transmembrane region" description="Helical" evidence="5">
    <location>
        <begin position="46"/>
        <end position="65"/>
    </location>
</feature>
<sequence>MTTLETYRGVYLWNYIPSLPAAITFAVLFGLATAAHGWRMIVTKSWFSLPFVVGGLPRAAAHGFTGSLVPYIVQDICLVISPVFFAATLYMVYARIVTAAMGETYSPIPPRRTTIIFVFGDLSCLNIQAGSAGLLPHPRIANIGDYIIVVGLILQVLMFIGFMACCLLFNKRFCKHMAETGNTRDIPWQSCLNMLYGTSLTVLARNIYRVIEFLMGQDGYLLENEWPLYVFDGALMFLVMLGFFIWHASSLLRPEFRDSLVELTGRQSDVAGDSCTDMRCLESMDT</sequence>
<dbReference type="GeneID" id="31006861"/>
<evidence type="ECO:0000256" key="5">
    <source>
        <dbReference type="SAM" id="Phobius"/>
    </source>
</evidence>
<dbReference type="AlphaFoldDB" id="A0A225AQ69"/>
<keyword evidence="2 5" id="KW-0812">Transmembrane</keyword>
<feature type="transmembrane region" description="Helical" evidence="5">
    <location>
        <begin position="190"/>
        <end position="208"/>
    </location>
</feature>
<feature type="transmembrane region" description="Helical" evidence="5">
    <location>
        <begin position="71"/>
        <end position="93"/>
    </location>
</feature>
<keyword evidence="4 5" id="KW-0472">Membrane</keyword>
<feature type="transmembrane region" description="Helical" evidence="5">
    <location>
        <begin position="114"/>
        <end position="134"/>
    </location>
</feature>
<protein>
    <recommendedName>
        <fullName evidence="8">Protein RTA1</fullName>
    </recommendedName>
</protein>
<feature type="transmembrane region" description="Helical" evidence="5">
    <location>
        <begin position="146"/>
        <end position="169"/>
    </location>
</feature>
<gene>
    <name evidence="6" type="ORF">UA08_07105</name>
</gene>
<accession>A0A225AQ69</accession>
<evidence type="ECO:0000256" key="2">
    <source>
        <dbReference type="ARBA" id="ARBA00022692"/>
    </source>
</evidence>
<dbReference type="InterPro" id="IPR007568">
    <property type="entry name" value="RTA1"/>
</dbReference>
<dbReference type="GO" id="GO:0016020">
    <property type="term" value="C:membrane"/>
    <property type="evidence" value="ECO:0007669"/>
    <property type="project" value="UniProtKB-SubCell"/>
</dbReference>
<evidence type="ECO:0000256" key="4">
    <source>
        <dbReference type="ARBA" id="ARBA00023136"/>
    </source>
</evidence>
<dbReference type="PANTHER" id="PTHR31465:SF27">
    <property type="entry name" value="DOMAIN PROTEIN, PUTATIVE (AFU_ORTHOLOGUE AFUA_3G01030)-RELATED"/>
    <property type="match status" value="1"/>
</dbReference>
<comment type="caution">
    <text evidence="6">The sequence shown here is derived from an EMBL/GenBank/DDBJ whole genome shotgun (WGS) entry which is preliminary data.</text>
</comment>
<dbReference type="Pfam" id="PF04479">
    <property type="entry name" value="RTA1"/>
    <property type="match status" value="1"/>
</dbReference>
<feature type="transmembrane region" description="Helical" evidence="5">
    <location>
        <begin position="12"/>
        <end position="34"/>
    </location>
</feature>
<dbReference type="OrthoDB" id="3358017at2759"/>
<evidence type="ECO:0000256" key="1">
    <source>
        <dbReference type="ARBA" id="ARBA00004141"/>
    </source>
</evidence>
<keyword evidence="7" id="KW-1185">Reference proteome</keyword>
<dbReference type="STRING" id="1441469.A0A225AQ69"/>
<dbReference type="RefSeq" id="XP_020117870.1">
    <property type="nucleotide sequence ID" value="XM_020262010.1"/>
</dbReference>
<dbReference type="PANTHER" id="PTHR31465">
    <property type="entry name" value="PROTEIN RTA1-RELATED"/>
    <property type="match status" value="1"/>
</dbReference>
<dbReference type="EMBL" id="LFMY01000011">
    <property type="protein sequence ID" value="OKL57749.1"/>
    <property type="molecule type" value="Genomic_DNA"/>
</dbReference>
<evidence type="ECO:0000313" key="6">
    <source>
        <dbReference type="EMBL" id="OKL57749.1"/>
    </source>
</evidence>
<feature type="transmembrane region" description="Helical" evidence="5">
    <location>
        <begin position="228"/>
        <end position="248"/>
    </location>
</feature>
<evidence type="ECO:0000313" key="7">
    <source>
        <dbReference type="Proteomes" id="UP000214365"/>
    </source>
</evidence>
<comment type="subcellular location">
    <subcellularLocation>
        <location evidence="1">Membrane</location>
        <topology evidence="1">Multi-pass membrane protein</topology>
    </subcellularLocation>
</comment>
<dbReference type="Proteomes" id="UP000214365">
    <property type="component" value="Unassembled WGS sequence"/>
</dbReference>